<evidence type="ECO:0000313" key="2">
    <source>
        <dbReference type="Proteomes" id="UP000183407"/>
    </source>
</evidence>
<evidence type="ECO:0000313" key="1">
    <source>
        <dbReference type="EMBL" id="SEE34040.1"/>
    </source>
</evidence>
<dbReference type="AlphaFoldDB" id="A0A1H5I1S5"/>
<organism evidence="1 2">
    <name type="scientific">Rhodococcus jostii</name>
    <dbReference type="NCBI Taxonomy" id="132919"/>
    <lineage>
        <taxon>Bacteria</taxon>
        <taxon>Bacillati</taxon>
        <taxon>Actinomycetota</taxon>
        <taxon>Actinomycetes</taxon>
        <taxon>Mycobacteriales</taxon>
        <taxon>Nocardiaceae</taxon>
        <taxon>Rhodococcus</taxon>
    </lineage>
</organism>
<reference evidence="2" key="1">
    <citation type="submission" date="2016-10" db="EMBL/GenBank/DDBJ databases">
        <authorList>
            <person name="Varghese N."/>
        </authorList>
    </citation>
    <scope>NUCLEOTIDE SEQUENCE [LARGE SCALE GENOMIC DNA]</scope>
    <source>
        <strain evidence="2">DSM 44719</strain>
    </source>
</reference>
<gene>
    <name evidence="1" type="ORF">SAMN04490220_7440</name>
</gene>
<dbReference type="Proteomes" id="UP000183407">
    <property type="component" value="Unassembled WGS sequence"/>
</dbReference>
<protein>
    <submittedName>
        <fullName evidence="1">Uncharacterized protein</fullName>
    </submittedName>
</protein>
<sequence length="83" mass="9094">MVRGNLTPNPLLGLVAFVHILRWLVLSAFVRGGVGKDVPEDALEPGPVDRGPARNYLLVGLAVRVRLVGTRNRLSLPDRTTRK</sequence>
<dbReference type="EMBL" id="FNTL01000004">
    <property type="protein sequence ID" value="SEE34040.1"/>
    <property type="molecule type" value="Genomic_DNA"/>
</dbReference>
<proteinExistence type="predicted"/>
<accession>A0A1H5I1S5</accession>
<name>A0A1H5I1S5_RHOJO</name>